<sequence>MDTFFFFFGFVFSHLIPGFAACRMKLRLGICRCCCKLLLLIYKLSWTVNFNLWVKVCLSSQFLLRKHTFEENISEYVITMIFWMCKYLFCSLSSIYVLVDWECWSD</sequence>
<dbReference type="AlphaFoldDB" id="A0A6B0U9G1"/>
<reference evidence="2" key="1">
    <citation type="submission" date="2019-12" db="EMBL/GenBank/DDBJ databases">
        <title>An insight into the sialome of adult female Ixodes ricinus ticks feeding for 6 days.</title>
        <authorList>
            <person name="Perner J."/>
            <person name="Ribeiro J.M.C."/>
        </authorList>
    </citation>
    <scope>NUCLEOTIDE SEQUENCE</scope>
    <source>
        <strain evidence="2">Semi-engorged</strain>
        <tissue evidence="2">Salivary glands</tissue>
    </source>
</reference>
<proteinExistence type="predicted"/>
<keyword evidence="1" id="KW-0472">Membrane</keyword>
<feature type="transmembrane region" description="Helical" evidence="1">
    <location>
        <begin position="76"/>
        <end position="99"/>
    </location>
</feature>
<protein>
    <submittedName>
        <fullName evidence="2">Uncharacterized protein</fullName>
    </submittedName>
</protein>
<evidence type="ECO:0000313" key="2">
    <source>
        <dbReference type="EMBL" id="MXU89192.1"/>
    </source>
</evidence>
<organism evidence="2">
    <name type="scientific">Ixodes ricinus</name>
    <name type="common">Common tick</name>
    <name type="synonym">Acarus ricinus</name>
    <dbReference type="NCBI Taxonomy" id="34613"/>
    <lineage>
        <taxon>Eukaryota</taxon>
        <taxon>Metazoa</taxon>
        <taxon>Ecdysozoa</taxon>
        <taxon>Arthropoda</taxon>
        <taxon>Chelicerata</taxon>
        <taxon>Arachnida</taxon>
        <taxon>Acari</taxon>
        <taxon>Parasitiformes</taxon>
        <taxon>Ixodida</taxon>
        <taxon>Ixodoidea</taxon>
        <taxon>Ixodidae</taxon>
        <taxon>Ixodinae</taxon>
        <taxon>Ixodes</taxon>
    </lineage>
</organism>
<evidence type="ECO:0000256" key="1">
    <source>
        <dbReference type="SAM" id="Phobius"/>
    </source>
</evidence>
<accession>A0A6B0U9G1</accession>
<keyword evidence="1" id="KW-1133">Transmembrane helix</keyword>
<keyword evidence="1" id="KW-0812">Transmembrane</keyword>
<dbReference type="EMBL" id="GIFC01007109">
    <property type="protein sequence ID" value="MXU89192.1"/>
    <property type="molecule type" value="Transcribed_RNA"/>
</dbReference>
<name>A0A6B0U9G1_IXORI</name>